<dbReference type="Gene3D" id="1.10.10.10">
    <property type="entry name" value="Winged helix-like DNA-binding domain superfamily/Winged helix DNA-binding domain"/>
    <property type="match status" value="1"/>
</dbReference>
<dbReference type="PROSITE" id="PS50043">
    <property type="entry name" value="HTH_LUXR_2"/>
    <property type="match status" value="1"/>
</dbReference>
<dbReference type="InterPro" id="IPR041664">
    <property type="entry name" value="AAA_16"/>
</dbReference>
<dbReference type="SMART" id="SM00421">
    <property type="entry name" value="HTH_LUXR"/>
    <property type="match status" value="1"/>
</dbReference>
<dbReference type="InterPro" id="IPR027417">
    <property type="entry name" value="P-loop_NTPase"/>
</dbReference>
<dbReference type="PRINTS" id="PR00038">
    <property type="entry name" value="HTHLUXR"/>
</dbReference>
<protein>
    <submittedName>
        <fullName evidence="4">ATP/maltotriose-dependent transcriptional regulator MalT</fullName>
    </submittedName>
</protein>
<gene>
    <name evidence="4" type="ORF">JOM49_003426</name>
</gene>
<dbReference type="Gene3D" id="1.25.40.10">
    <property type="entry name" value="Tetratricopeptide repeat domain"/>
    <property type="match status" value="2"/>
</dbReference>
<name>A0ABS4PR44_9PSEU</name>
<dbReference type="SUPFAM" id="SSF48452">
    <property type="entry name" value="TPR-like"/>
    <property type="match status" value="3"/>
</dbReference>
<dbReference type="InterPro" id="IPR011990">
    <property type="entry name" value="TPR-like_helical_dom_sf"/>
</dbReference>
<dbReference type="EMBL" id="JAGGMS010000001">
    <property type="protein sequence ID" value="MBP2181900.1"/>
    <property type="molecule type" value="Genomic_DNA"/>
</dbReference>
<evidence type="ECO:0000313" key="4">
    <source>
        <dbReference type="EMBL" id="MBP2181900.1"/>
    </source>
</evidence>
<dbReference type="SUPFAM" id="SSF46894">
    <property type="entry name" value="C-terminal effector domain of the bipartite response regulators"/>
    <property type="match status" value="1"/>
</dbReference>
<feature type="domain" description="HTH luxR-type" evidence="3">
    <location>
        <begin position="857"/>
        <end position="918"/>
    </location>
</feature>
<keyword evidence="2" id="KW-0067">ATP-binding</keyword>
<accession>A0ABS4PR44</accession>
<dbReference type="InterPro" id="IPR000792">
    <property type="entry name" value="Tscrpt_reg_LuxR_C"/>
</dbReference>
<keyword evidence="5" id="KW-1185">Reference proteome</keyword>
<sequence length="918" mass="96799">MGDRTPPAGRAAELAVVDRVLAGRGPAALVVTGEPGIGKSGLLAELAARAGPALVLRGAATEFEKREPFAVFVHAVDPFLRSLGDAERSALGSAAELWPVFPAFGPPPGRAPGRARTHRAVSALLTRLAGQRPLVLVLDDLQWADGASIDLFGHLVRQLPDGPVLLAGAMHPARSPERLRLLLDLARPDSAFEELPLAPLTVEAAAELLPDADPATVAALHRESGGNPFYFRALAEENGTDVPPVVRTAVAAELRSLPQRARLAAWAASVAGEPFEPGLAGEIAELPSGEFLAALDELAAADLVRPAGTRFCFRHPIVRRAVYQVAGPGWRRAAHGRAAEVLAARGAGLLTRAEHVERSAVAGDFAAVDLLAEAGDAASPAEAVRWFGAALELVPTGDAHRQRRQELLSRLTVCAGMAGRLEESRRAADELLTSVPHSPARTRLVAFRSFVECASGGHERARVLVDRELRALPRESSACRAALRVELAATAFIRADHAELERHAGAALATTAVTDPVHAGAAALLARGQYAQGRIAEAAATLDRAAAAVDGMTDEVLSSRLGVCLPLALTEGELDRPEDAIRHASRGLELARASGQVLVTPLLSTTRAAAHALHGRPVEALDDATEAYELCRANGSRYGAALALCVSGQVQIWRGQVSTAVAFAEEALAMGRESGAAVLLASAGVCYAEALHAAGRFADVEPVLLETTGNFELVDRPWWSRLYLVLIRAALSLGDRGKAEDLLGRAREAVDGIPLASRQAAVRYAEALVLLDSGKFPAAADAAFEALDLAEKVDSQVQAGQARIAAGRALAANGDRDRGLAELLRAEGDMAALGAQRLRDHAVRELRRFGRRVPRPAHGSGATLSHREHEIAHLVATGRTNREIAAQLVISEKTVETHVSRILRKLRVPSRAAVGRAL</sequence>
<dbReference type="Pfam" id="PF00196">
    <property type="entry name" value="GerE"/>
    <property type="match status" value="1"/>
</dbReference>
<dbReference type="SUPFAM" id="SSF52540">
    <property type="entry name" value="P-loop containing nucleoside triphosphate hydrolases"/>
    <property type="match status" value="1"/>
</dbReference>
<dbReference type="PROSITE" id="PS00622">
    <property type="entry name" value="HTH_LUXR_1"/>
    <property type="match status" value="1"/>
</dbReference>
<dbReference type="CDD" id="cd06170">
    <property type="entry name" value="LuxR_C_like"/>
    <property type="match status" value="1"/>
</dbReference>
<evidence type="ECO:0000256" key="1">
    <source>
        <dbReference type="ARBA" id="ARBA00022741"/>
    </source>
</evidence>
<evidence type="ECO:0000256" key="2">
    <source>
        <dbReference type="ARBA" id="ARBA00022840"/>
    </source>
</evidence>
<dbReference type="InterPro" id="IPR036388">
    <property type="entry name" value="WH-like_DNA-bd_sf"/>
</dbReference>
<reference evidence="4 5" key="1">
    <citation type="submission" date="2021-03" db="EMBL/GenBank/DDBJ databases">
        <title>Sequencing the genomes of 1000 actinobacteria strains.</title>
        <authorList>
            <person name="Klenk H.-P."/>
        </authorList>
    </citation>
    <scope>NUCLEOTIDE SEQUENCE [LARGE SCALE GENOMIC DNA]</scope>
    <source>
        <strain evidence="4 5">DSM 45510</strain>
    </source>
</reference>
<evidence type="ECO:0000313" key="5">
    <source>
        <dbReference type="Proteomes" id="UP000741013"/>
    </source>
</evidence>
<organism evidence="4 5">
    <name type="scientific">Amycolatopsis magusensis</name>
    <dbReference type="NCBI Taxonomy" id="882444"/>
    <lineage>
        <taxon>Bacteria</taxon>
        <taxon>Bacillati</taxon>
        <taxon>Actinomycetota</taxon>
        <taxon>Actinomycetes</taxon>
        <taxon>Pseudonocardiales</taxon>
        <taxon>Pseudonocardiaceae</taxon>
        <taxon>Amycolatopsis</taxon>
    </lineage>
</organism>
<dbReference type="PANTHER" id="PTHR16305:SF35">
    <property type="entry name" value="TRANSCRIPTIONAL ACTIVATOR DOMAIN"/>
    <property type="match status" value="1"/>
</dbReference>
<dbReference type="SMART" id="SM00028">
    <property type="entry name" value="TPR"/>
    <property type="match status" value="6"/>
</dbReference>
<dbReference type="InterPro" id="IPR016032">
    <property type="entry name" value="Sig_transdc_resp-reg_C-effctor"/>
</dbReference>
<dbReference type="PANTHER" id="PTHR16305">
    <property type="entry name" value="TESTICULAR SOLUBLE ADENYLYL CYCLASE"/>
    <property type="match status" value="1"/>
</dbReference>
<dbReference type="Pfam" id="PF13191">
    <property type="entry name" value="AAA_16"/>
    <property type="match status" value="1"/>
</dbReference>
<dbReference type="InterPro" id="IPR019734">
    <property type="entry name" value="TPR_rpt"/>
</dbReference>
<evidence type="ECO:0000259" key="3">
    <source>
        <dbReference type="PROSITE" id="PS50043"/>
    </source>
</evidence>
<dbReference type="Proteomes" id="UP000741013">
    <property type="component" value="Unassembled WGS sequence"/>
</dbReference>
<proteinExistence type="predicted"/>
<comment type="caution">
    <text evidence="4">The sequence shown here is derived from an EMBL/GenBank/DDBJ whole genome shotgun (WGS) entry which is preliminary data.</text>
</comment>
<keyword evidence="1" id="KW-0547">Nucleotide-binding</keyword>
<dbReference type="RefSeq" id="WP_209665263.1">
    <property type="nucleotide sequence ID" value="NZ_JAGGMS010000001.1"/>
</dbReference>